<sequence length="840" mass="95464">MDYSYQHRAPSQTHGLYTSGFVETPYPDNRPPTQWAPSQPDHATPRWTTTSPAYAGPNVPGPTTGAGGFGGHTLALPYGFDPSIPPPTFGCPPPRHFLNTFGGPPQPLSDSGHHRQQEYDDFREAGVFGDRLLPPPPPPRCQDHDPRPGASPARPEDEAAFRRQQDAQWLRLFLQRRVKVSKGPQSPQHQRPRRVGLPGLREALYGAAQLVSALEQSCRTLTDNVENDCLWTRDYLTVLSIKSELQDKVQRLRDGHGLKTLREQVSRVGRRRSRRRRTGDLLRQEETHRREVASEKEAAIDAWRMKQIRDVEERKKEQELKLAADLVLSEVRKKQADLKRMQDVLRSLEKLRGLRKEAAARKGINTERECDEAFSDGLARLRGVMKRRTGVYSAEENALMVMLEGEQEEERRREQERRAKKEKDAQSKRKLRVDAMLFGDDGPVHSVLQPFREHYTQAQRSLHTLIQVSPVKHCTHAHTPERTRSRHSFDQTQYEFSLEKWVITGLQSGFISQHLPQLSSSSGLLPSCPPYWMMFSSPQQSRLASRHSSDFWEPNPRQRSHSLNSSILCTRFPISKSEDDRASATWEAQTCVSVTDCSGGECSAGSHQRGQNKAFVPDLLNPPACLSSLPHQRRKNLRQCSLSVLETSTELDPNTDNQAQSLYSLRIPNFKTRNTRESTVTRLPSITNNDTTTFHSPDSCRIPPMTSRPRDLPSSDFDLSAELVSALSPEERELLEVITARGYPLRTAFIALQKTGQQSPDQVFSYLVACDHLCQMGYDMAQVEEALEMFQNCETKAEEFLHLVGQFNEMGFQQNAIKEVLLVHDNHRERALEELMMRLA</sequence>
<feature type="compositionally biased region" description="Basic and acidic residues" evidence="1">
    <location>
        <begin position="409"/>
        <end position="427"/>
    </location>
</feature>
<dbReference type="InterPro" id="IPR049467">
    <property type="entry name" value="UBAP-1-like_UBA2"/>
</dbReference>
<dbReference type="EMBL" id="VEVO01000004">
    <property type="protein sequence ID" value="KAF0043580.1"/>
    <property type="molecule type" value="Genomic_DNA"/>
</dbReference>
<dbReference type="Proteomes" id="UP000438429">
    <property type="component" value="Unassembled WGS sequence"/>
</dbReference>
<evidence type="ECO:0000256" key="1">
    <source>
        <dbReference type="SAM" id="MobiDB-lite"/>
    </source>
</evidence>
<dbReference type="InterPro" id="IPR052831">
    <property type="entry name" value="Apoptosis_promoter"/>
</dbReference>
<dbReference type="InterPro" id="IPR042575">
    <property type="entry name" value="UBAP1_C"/>
</dbReference>
<feature type="region of interest" description="Disordered" evidence="1">
    <location>
        <begin position="24"/>
        <end position="56"/>
    </location>
</feature>
<proteinExistence type="predicted"/>
<gene>
    <name evidence="3" type="ORF">F2P81_004917</name>
</gene>
<dbReference type="GO" id="GO:0005689">
    <property type="term" value="C:U12-type spliceosomal complex"/>
    <property type="evidence" value="ECO:0007669"/>
    <property type="project" value="TreeGrafter"/>
</dbReference>
<dbReference type="Pfam" id="PF21267">
    <property type="entry name" value="UBAP-1_UBA2"/>
    <property type="match status" value="1"/>
</dbReference>
<evidence type="ECO:0000259" key="2">
    <source>
        <dbReference type="PROSITE" id="PS50030"/>
    </source>
</evidence>
<feature type="region of interest" description="Disordered" evidence="1">
    <location>
        <begin position="127"/>
        <end position="162"/>
    </location>
</feature>
<dbReference type="PROSITE" id="PS50030">
    <property type="entry name" value="UBA"/>
    <property type="match status" value="1"/>
</dbReference>
<dbReference type="AlphaFoldDB" id="A0A6A4TIN9"/>
<dbReference type="InterPro" id="IPR031974">
    <property type="entry name" value="PDCD7"/>
</dbReference>
<feature type="region of interest" description="Disordered" evidence="1">
    <location>
        <begin position="405"/>
        <end position="428"/>
    </location>
</feature>
<accession>A0A6A4TIN9</accession>
<dbReference type="CDD" id="cd14316">
    <property type="entry name" value="UBA2_UBAP1_like"/>
    <property type="match status" value="1"/>
</dbReference>
<dbReference type="PANTHER" id="PTHR48190">
    <property type="entry name" value="PROGRAMMED CELL DEATH PROTEIN 7"/>
    <property type="match status" value="1"/>
</dbReference>
<dbReference type="Gene3D" id="1.20.120.1920">
    <property type="entry name" value="UBAP1 SOUBA domain"/>
    <property type="match status" value="1"/>
</dbReference>
<evidence type="ECO:0000313" key="3">
    <source>
        <dbReference type="EMBL" id="KAF0043580.1"/>
    </source>
</evidence>
<comment type="caution">
    <text evidence="3">The sequence shown here is derived from an EMBL/GenBank/DDBJ whole genome shotgun (WGS) entry which is preliminary data.</text>
</comment>
<evidence type="ECO:0000313" key="4">
    <source>
        <dbReference type="Proteomes" id="UP000438429"/>
    </source>
</evidence>
<dbReference type="PANTHER" id="PTHR48190:SF2">
    <property type="entry name" value="PROGRAMMED CELL DEATH PROTEIN 7"/>
    <property type="match status" value="1"/>
</dbReference>
<organism evidence="3 4">
    <name type="scientific">Scophthalmus maximus</name>
    <name type="common">Turbot</name>
    <name type="synonym">Psetta maxima</name>
    <dbReference type="NCBI Taxonomy" id="52904"/>
    <lineage>
        <taxon>Eukaryota</taxon>
        <taxon>Metazoa</taxon>
        <taxon>Chordata</taxon>
        <taxon>Craniata</taxon>
        <taxon>Vertebrata</taxon>
        <taxon>Euteleostomi</taxon>
        <taxon>Actinopterygii</taxon>
        <taxon>Neopterygii</taxon>
        <taxon>Teleostei</taxon>
        <taxon>Neoteleostei</taxon>
        <taxon>Acanthomorphata</taxon>
        <taxon>Carangaria</taxon>
        <taxon>Pleuronectiformes</taxon>
        <taxon>Pleuronectoidei</taxon>
        <taxon>Scophthalmidae</taxon>
        <taxon>Scophthalmus</taxon>
    </lineage>
</organism>
<feature type="compositionally biased region" description="Polar residues" evidence="1">
    <location>
        <begin position="685"/>
        <end position="696"/>
    </location>
</feature>
<protein>
    <recommendedName>
        <fullName evidence="2">UBA domain-containing protein</fullName>
    </recommendedName>
</protein>
<name>A0A6A4TIN9_SCOMX</name>
<dbReference type="Pfam" id="PF16021">
    <property type="entry name" value="PDCD7"/>
    <property type="match status" value="1"/>
</dbReference>
<dbReference type="InterPro" id="IPR015940">
    <property type="entry name" value="UBA"/>
</dbReference>
<reference evidence="3 4" key="1">
    <citation type="submission" date="2019-06" db="EMBL/GenBank/DDBJ databases">
        <title>Draft genomes of female and male turbot (Scophthalmus maximus).</title>
        <authorList>
            <person name="Xu H."/>
            <person name="Xu X.-W."/>
            <person name="Shao C."/>
            <person name="Chen S."/>
        </authorList>
    </citation>
    <scope>NUCLEOTIDE SEQUENCE [LARGE SCALE GENOMIC DNA]</scope>
    <source>
        <strain evidence="3">Ysfricsl-2016a</strain>
        <tissue evidence="3">Blood</tissue>
    </source>
</reference>
<feature type="region of interest" description="Disordered" evidence="1">
    <location>
        <begin position="685"/>
        <end position="712"/>
    </location>
</feature>
<feature type="domain" description="UBA" evidence="2">
    <location>
        <begin position="795"/>
        <end position="838"/>
    </location>
</feature>